<dbReference type="NCBIfam" id="NF000592">
    <property type="entry name" value="PRK00013.1"/>
    <property type="match status" value="1"/>
</dbReference>
<dbReference type="Gene3D" id="1.10.560.10">
    <property type="entry name" value="GroEL-like equatorial domain"/>
    <property type="match status" value="1"/>
</dbReference>
<dbReference type="InterPro" id="IPR027413">
    <property type="entry name" value="GROEL-like_equatorial_sf"/>
</dbReference>
<dbReference type="FunFam" id="3.50.7.10:FF:000001">
    <property type="entry name" value="60 kDa chaperonin"/>
    <property type="match status" value="1"/>
</dbReference>
<dbReference type="PANTHER" id="PTHR45633">
    <property type="entry name" value="60 KDA HEAT SHOCK PROTEIN, MITOCHONDRIAL"/>
    <property type="match status" value="1"/>
</dbReference>
<dbReference type="GO" id="GO:0140662">
    <property type="term" value="F:ATP-dependent protein folding chaperone"/>
    <property type="evidence" value="ECO:0007669"/>
    <property type="project" value="InterPro"/>
</dbReference>
<dbReference type="Pfam" id="PF00118">
    <property type="entry name" value="Cpn60_TCP1"/>
    <property type="match status" value="1"/>
</dbReference>
<reference evidence="4 5" key="1">
    <citation type="journal article" date="2023" name="G3 (Bethesda)">
        <title>A haplotype-resolved chromosome-scale genome for Quercus rubra L. provides insights into the genetics of adaptive traits for red oak species.</title>
        <authorList>
            <person name="Kapoor B."/>
            <person name="Jenkins J."/>
            <person name="Schmutz J."/>
            <person name="Zhebentyayeva T."/>
            <person name="Kuelheim C."/>
            <person name="Coggeshall M."/>
            <person name="Heim C."/>
            <person name="Lasky J.R."/>
            <person name="Leites L."/>
            <person name="Islam-Faridi N."/>
            <person name="Romero-Severson J."/>
            <person name="DeLeo V.L."/>
            <person name="Lucas S.M."/>
            <person name="Lazic D."/>
            <person name="Gailing O."/>
            <person name="Carlson J."/>
            <person name="Staton M."/>
        </authorList>
    </citation>
    <scope>NUCLEOTIDE SEQUENCE [LARGE SCALE GENOMIC DNA]</scope>
    <source>
        <strain evidence="4">Pseudo-F2</strain>
    </source>
</reference>
<dbReference type="PRINTS" id="PR00298">
    <property type="entry name" value="CHAPERONIN60"/>
</dbReference>
<dbReference type="Gene3D" id="3.50.7.10">
    <property type="entry name" value="GroEL"/>
    <property type="match status" value="1"/>
</dbReference>
<accession>A0AAN7E852</accession>
<comment type="caution">
    <text evidence="4">The sequence shown here is derived from an EMBL/GenBank/DDBJ whole genome shotgun (WGS) entry which is preliminary data.</text>
</comment>
<dbReference type="InterPro" id="IPR027409">
    <property type="entry name" value="GroEL-like_apical_dom_sf"/>
</dbReference>
<sequence length="501" mass="53831">MSVSFSSLQLFHQKPLFSVSSLSFSLYYFVFEVMGFCCRAFIGTKGQLGCGQVQILCRSIAVKAGPKRASFGKECWEALQDGIDKLADAVSLTLGPRELSDAIENAGAMLIQEVATKMNDLAGDGTTTAIVLARAMIKSGMLAVAFGANLVSLKKGMDKIVKELVKVLKKKSVPVSGRDDIKAVATISSGNDEFVGNLIAEAIEKIGPDGVISIESSSSFQTSVIIEEGMKIEKGYMSPHFITNHDKSIVELDNAKVLVTDQKISNVKEIVPLLEKSTQLSVPLLIIAEDISRHVLETLVVNKMQGLLNVAVVKCPGFLEGKKALLQDIALLQFLIEIILTSIGTDFLSGDLGLTLEGATSDQLGIARKVTITCNSTTIVADPTTKAEIRARILQIKKDLAETDNASLTRKLSERIAKLSGGVGAHTDVELEDQKLRIEDAKNATFAAMAEGIVPVGGATYIHLSELIPIIKNSMEDLDEQSGEDIVAKSEISVNQIMRCT</sequence>
<evidence type="ECO:0000256" key="1">
    <source>
        <dbReference type="ARBA" id="ARBA00006607"/>
    </source>
</evidence>
<evidence type="ECO:0000256" key="2">
    <source>
        <dbReference type="ARBA" id="ARBA00023186"/>
    </source>
</evidence>
<dbReference type="Proteomes" id="UP001324115">
    <property type="component" value="Unassembled WGS sequence"/>
</dbReference>
<proteinExistence type="inferred from homology"/>
<evidence type="ECO:0000313" key="5">
    <source>
        <dbReference type="Proteomes" id="UP001324115"/>
    </source>
</evidence>
<dbReference type="InterPro" id="IPR002423">
    <property type="entry name" value="Cpn60/GroEL/TCP-1"/>
</dbReference>
<dbReference type="NCBIfam" id="NF009487">
    <property type="entry name" value="PRK12849.1"/>
    <property type="match status" value="1"/>
</dbReference>
<dbReference type="AlphaFoldDB" id="A0AAN7E852"/>
<comment type="similarity">
    <text evidence="1 3">Belongs to the chaperonin (HSP60) family.</text>
</comment>
<dbReference type="InterPro" id="IPR001844">
    <property type="entry name" value="Cpn60/GroEL"/>
</dbReference>
<protein>
    <submittedName>
        <fullName evidence="4">Uncharacterized protein</fullName>
    </submittedName>
</protein>
<dbReference type="GO" id="GO:0005524">
    <property type="term" value="F:ATP binding"/>
    <property type="evidence" value="ECO:0007669"/>
    <property type="project" value="InterPro"/>
</dbReference>
<name>A0AAN7E852_QUERU</name>
<dbReference type="InterPro" id="IPR027410">
    <property type="entry name" value="TCP-1-like_intermed_sf"/>
</dbReference>
<dbReference type="SUPFAM" id="SSF54849">
    <property type="entry name" value="GroEL-intermediate domain like"/>
    <property type="match status" value="1"/>
</dbReference>
<gene>
    <name evidence="4" type="ORF">RGQ29_006395</name>
</gene>
<keyword evidence="5" id="KW-1185">Reference proteome</keyword>
<organism evidence="4 5">
    <name type="scientific">Quercus rubra</name>
    <name type="common">Northern red oak</name>
    <name type="synonym">Quercus borealis</name>
    <dbReference type="NCBI Taxonomy" id="3512"/>
    <lineage>
        <taxon>Eukaryota</taxon>
        <taxon>Viridiplantae</taxon>
        <taxon>Streptophyta</taxon>
        <taxon>Embryophyta</taxon>
        <taxon>Tracheophyta</taxon>
        <taxon>Spermatophyta</taxon>
        <taxon>Magnoliopsida</taxon>
        <taxon>eudicotyledons</taxon>
        <taxon>Gunneridae</taxon>
        <taxon>Pentapetalae</taxon>
        <taxon>rosids</taxon>
        <taxon>fabids</taxon>
        <taxon>Fagales</taxon>
        <taxon>Fagaceae</taxon>
        <taxon>Quercus</taxon>
    </lineage>
</organism>
<dbReference type="SUPFAM" id="SSF52029">
    <property type="entry name" value="GroEL apical domain-like"/>
    <property type="match status" value="1"/>
</dbReference>
<dbReference type="SUPFAM" id="SSF48592">
    <property type="entry name" value="GroEL equatorial domain-like"/>
    <property type="match status" value="1"/>
</dbReference>
<dbReference type="Gene3D" id="3.30.260.10">
    <property type="entry name" value="TCP-1-like chaperonin intermediate domain"/>
    <property type="match status" value="1"/>
</dbReference>
<evidence type="ECO:0000313" key="4">
    <source>
        <dbReference type="EMBL" id="KAK4564309.1"/>
    </source>
</evidence>
<dbReference type="GO" id="GO:0042026">
    <property type="term" value="P:protein refolding"/>
    <property type="evidence" value="ECO:0007669"/>
    <property type="project" value="InterPro"/>
</dbReference>
<keyword evidence="2" id="KW-0143">Chaperone</keyword>
<dbReference type="EMBL" id="JAXUIC010000011">
    <property type="protein sequence ID" value="KAK4564309.1"/>
    <property type="molecule type" value="Genomic_DNA"/>
</dbReference>
<evidence type="ECO:0000256" key="3">
    <source>
        <dbReference type="RuleBase" id="RU000418"/>
    </source>
</evidence>